<dbReference type="InterPro" id="IPR009078">
    <property type="entry name" value="Ferritin-like_SF"/>
</dbReference>
<reference evidence="1" key="2">
    <citation type="submission" date="2025-08" db="UniProtKB">
        <authorList>
            <consortium name="Ensembl"/>
        </authorList>
    </citation>
    <scope>IDENTIFICATION</scope>
</reference>
<proteinExistence type="predicted"/>
<dbReference type="Ensembl" id="ENSAMET00000030048.1">
    <property type="protein sequence ID" value="ENSAMEP00000042030.1"/>
    <property type="gene ID" value="ENSAMEG00000028870.1"/>
</dbReference>
<dbReference type="InParanoid" id="A0A7N5KMH5"/>
<dbReference type="Gene3D" id="1.20.1260.10">
    <property type="match status" value="1"/>
</dbReference>
<organism evidence="1 2">
    <name type="scientific">Ailuropoda melanoleuca</name>
    <name type="common">Giant panda</name>
    <dbReference type="NCBI Taxonomy" id="9646"/>
    <lineage>
        <taxon>Eukaryota</taxon>
        <taxon>Metazoa</taxon>
        <taxon>Chordata</taxon>
        <taxon>Craniata</taxon>
        <taxon>Vertebrata</taxon>
        <taxon>Euteleostomi</taxon>
        <taxon>Mammalia</taxon>
        <taxon>Eutheria</taxon>
        <taxon>Laurasiatheria</taxon>
        <taxon>Carnivora</taxon>
        <taxon>Caniformia</taxon>
        <taxon>Ursidae</taxon>
        <taxon>Ailuropoda</taxon>
    </lineage>
</organism>
<sequence length="53" mass="6049">MVTAPLPQVRQNYHPDCEAAVNSQINLELYASYVLLKYARVNNCCFWVATWGS</sequence>
<dbReference type="InterPro" id="IPR012347">
    <property type="entry name" value="Ferritin-like"/>
</dbReference>
<dbReference type="GeneTree" id="ENSGT01020000231111"/>
<evidence type="ECO:0000313" key="2">
    <source>
        <dbReference type="Proteomes" id="UP000008912"/>
    </source>
</evidence>
<dbReference type="SUPFAM" id="SSF47240">
    <property type="entry name" value="Ferritin-like"/>
    <property type="match status" value="1"/>
</dbReference>
<evidence type="ECO:0008006" key="3">
    <source>
        <dbReference type="Google" id="ProtNLM"/>
    </source>
</evidence>
<accession>A0A7N5KMH5</accession>
<reference evidence="1" key="3">
    <citation type="submission" date="2025-09" db="UniProtKB">
        <authorList>
            <consortium name="Ensembl"/>
        </authorList>
    </citation>
    <scope>IDENTIFICATION</scope>
</reference>
<dbReference type="AlphaFoldDB" id="A0A7N5KMH5"/>
<evidence type="ECO:0000313" key="1">
    <source>
        <dbReference type="Ensembl" id="ENSAMEP00000042030.1"/>
    </source>
</evidence>
<name>A0A7N5KMH5_AILME</name>
<dbReference type="Proteomes" id="UP000008912">
    <property type="component" value="Unassembled WGS sequence"/>
</dbReference>
<reference evidence="1 2" key="1">
    <citation type="journal article" date="2010" name="Nature">
        <title>The sequence and de novo assembly of the giant panda genome.</title>
        <authorList>
            <person name="Li R."/>
            <person name="Fan W."/>
            <person name="Tian G."/>
            <person name="Zhu H."/>
            <person name="He L."/>
            <person name="Cai J."/>
            <person name="Huang Q."/>
            <person name="Cai Q."/>
            <person name="Li B."/>
            <person name="Bai Y."/>
            <person name="Zhang Z."/>
            <person name="Zhang Y."/>
            <person name="Wang W."/>
            <person name="Li J."/>
            <person name="Wei F."/>
            <person name="Li H."/>
            <person name="Jian M."/>
            <person name="Li J."/>
            <person name="Zhang Z."/>
            <person name="Nielsen R."/>
            <person name="Li D."/>
            <person name="Gu W."/>
            <person name="Yang Z."/>
            <person name="Xuan Z."/>
            <person name="Ryder O.A."/>
            <person name="Leung F.C."/>
            <person name="Zhou Y."/>
            <person name="Cao J."/>
            <person name="Sun X."/>
            <person name="Fu Y."/>
            <person name="Fang X."/>
            <person name="Guo X."/>
            <person name="Wang B."/>
            <person name="Hou R."/>
            <person name="Shen F."/>
            <person name="Mu B."/>
            <person name="Ni P."/>
            <person name="Lin R."/>
            <person name="Qian W."/>
            <person name="Wang G."/>
            <person name="Yu C."/>
            <person name="Nie W."/>
            <person name="Wang J."/>
            <person name="Wu Z."/>
            <person name="Liang H."/>
            <person name="Min J."/>
            <person name="Wu Q."/>
            <person name="Cheng S."/>
            <person name="Ruan J."/>
            <person name="Wang M."/>
            <person name="Shi Z."/>
            <person name="Wen M."/>
            <person name="Liu B."/>
            <person name="Ren X."/>
            <person name="Zheng H."/>
            <person name="Dong D."/>
            <person name="Cook K."/>
            <person name="Shan G."/>
            <person name="Zhang H."/>
            <person name="Kosiol C."/>
            <person name="Xie X."/>
            <person name="Lu Z."/>
            <person name="Zheng H."/>
            <person name="Li Y."/>
            <person name="Steiner C.C."/>
            <person name="Lam T.T."/>
            <person name="Lin S."/>
            <person name="Zhang Q."/>
            <person name="Li G."/>
            <person name="Tian J."/>
            <person name="Gong T."/>
            <person name="Liu H."/>
            <person name="Zhang D."/>
            <person name="Fang L."/>
            <person name="Ye C."/>
            <person name="Zhang J."/>
            <person name="Hu W."/>
            <person name="Xu A."/>
            <person name="Ren Y."/>
            <person name="Zhang G."/>
            <person name="Bruford M.W."/>
            <person name="Li Q."/>
            <person name="Ma L."/>
            <person name="Guo Y."/>
            <person name="An N."/>
            <person name="Hu Y."/>
            <person name="Zheng Y."/>
            <person name="Shi Y."/>
            <person name="Li Z."/>
            <person name="Liu Q."/>
            <person name="Chen Y."/>
            <person name="Zhao J."/>
            <person name="Qu N."/>
            <person name="Zhao S."/>
            <person name="Tian F."/>
            <person name="Wang X."/>
            <person name="Wang H."/>
            <person name="Xu L."/>
            <person name="Liu X."/>
            <person name="Vinar T."/>
            <person name="Wang Y."/>
            <person name="Lam T.W."/>
            <person name="Yiu S.M."/>
            <person name="Liu S."/>
            <person name="Zhang H."/>
            <person name="Li D."/>
            <person name="Huang Y."/>
            <person name="Wang X."/>
            <person name="Yang G."/>
            <person name="Jiang Z."/>
            <person name="Wang J."/>
            <person name="Qin N."/>
            <person name="Li L."/>
            <person name="Li J."/>
            <person name="Bolund L."/>
            <person name="Kristiansen K."/>
            <person name="Wong G.K."/>
            <person name="Olson M."/>
            <person name="Zhang X."/>
            <person name="Li S."/>
            <person name="Yang H."/>
            <person name="Wang J."/>
            <person name="Wang J."/>
        </authorList>
    </citation>
    <scope>NUCLEOTIDE SEQUENCE [LARGE SCALE GENOMIC DNA]</scope>
</reference>
<keyword evidence="2" id="KW-1185">Reference proteome</keyword>
<protein>
    <recommendedName>
        <fullName evidence="3">Ferritin</fullName>
    </recommendedName>
</protein>